<dbReference type="Gene3D" id="3.30.460.40">
    <property type="match status" value="1"/>
</dbReference>
<dbReference type="Proteomes" id="UP000010366">
    <property type="component" value="Chromosome"/>
</dbReference>
<evidence type="ECO:0000313" key="2">
    <source>
        <dbReference type="Proteomes" id="UP000010366"/>
    </source>
</evidence>
<dbReference type="KEGG" id="cmp:Cha6605_2367"/>
<dbReference type="HOGENOM" id="CLU_741153_0_0_3"/>
<keyword evidence="2" id="KW-1185">Reference proteome</keyword>
<evidence type="ECO:0008006" key="3">
    <source>
        <dbReference type="Google" id="ProtNLM"/>
    </source>
</evidence>
<reference evidence="1 2" key="1">
    <citation type="submission" date="2012-05" db="EMBL/GenBank/DDBJ databases">
        <title>Finished chromosome of genome of Chamaesiphon sp. PCC 6605.</title>
        <authorList>
            <consortium name="US DOE Joint Genome Institute"/>
            <person name="Gugger M."/>
            <person name="Coursin T."/>
            <person name="Rippka R."/>
            <person name="Tandeau De Marsac N."/>
            <person name="Huntemann M."/>
            <person name="Wei C.-L."/>
            <person name="Han J."/>
            <person name="Detter J.C."/>
            <person name="Han C."/>
            <person name="Tapia R."/>
            <person name="Chen A."/>
            <person name="Kyrpides N."/>
            <person name="Mavromatis K."/>
            <person name="Markowitz V."/>
            <person name="Szeto E."/>
            <person name="Ivanova N."/>
            <person name="Pagani I."/>
            <person name="Pati A."/>
            <person name="Goodwin L."/>
            <person name="Nordberg H.P."/>
            <person name="Cantor M.N."/>
            <person name="Hua S.X."/>
            <person name="Woyke T."/>
            <person name="Kerfeld C.A."/>
        </authorList>
    </citation>
    <scope>NUCLEOTIDE SEQUENCE [LARGE SCALE GENOMIC DNA]</scope>
    <source>
        <strain evidence="2">ATCC 27169 / PCC 6605</strain>
    </source>
</reference>
<dbReference type="Pfam" id="PF14907">
    <property type="entry name" value="NTP_transf_5"/>
    <property type="match status" value="1"/>
</dbReference>
<dbReference type="EMBL" id="CP003600">
    <property type="protein sequence ID" value="AFY93436.1"/>
    <property type="molecule type" value="Genomic_DNA"/>
</dbReference>
<dbReference type="STRING" id="1173020.Cha6605_2367"/>
<dbReference type="AlphaFoldDB" id="K9UG88"/>
<dbReference type="PATRIC" id="fig|1173020.3.peg.2692"/>
<organism evidence="1 2">
    <name type="scientific">Chamaesiphon minutus (strain ATCC 27169 / PCC 6605)</name>
    <dbReference type="NCBI Taxonomy" id="1173020"/>
    <lineage>
        <taxon>Bacteria</taxon>
        <taxon>Bacillati</taxon>
        <taxon>Cyanobacteriota</taxon>
        <taxon>Cyanophyceae</taxon>
        <taxon>Gomontiellales</taxon>
        <taxon>Chamaesiphonaceae</taxon>
        <taxon>Chamaesiphon</taxon>
    </lineage>
</organism>
<gene>
    <name evidence="1" type="ORF">Cha6605_2367</name>
</gene>
<dbReference type="InterPro" id="IPR039498">
    <property type="entry name" value="NTP_transf_5"/>
</dbReference>
<dbReference type="eggNOG" id="COG1216">
    <property type="taxonomic scope" value="Bacteria"/>
</dbReference>
<accession>K9UG88</accession>
<proteinExistence type="predicted"/>
<protein>
    <recommendedName>
        <fullName evidence="3">Nucleotidyltransferase family protein</fullName>
    </recommendedName>
</protein>
<sequence>MLATSEAVVLLNCLRLYFNTTSAREVISLLTPDLNWQVLVQTAIDRGVMPLLYQSLKQIAIAEHGANDGKLVPRSVMVQLQNLHRMNGLNNIAQSKELLQVLALLESAGIKAIAFKGPSLAASVYGNVALRQFNDLDILVRLQDFWQAKAVLVDRGYRSPLSKQSEIDLFNEQLQIPLVYRDPETTMFNQRFQFSLLHSNPERGIDLHWGIPPRRILNLDRFDRQWENLMQIDLMGKQINTFSPELTLVIQALNIAKDSYSDISFKQVCDVAQVIQAYPDLNWHLAWKIAAELRTQRLFLMGLGISHDLLDLPLPPFMLEKCSKSKLIDWQILEDVWKYGEYKMFKQVSVA</sequence>
<name>K9UG88_CHAP6</name>
<evidence type="ECO:0000313" key="1">
    <source>
        <dbReference type="EMBL" id="AFY93436.1"/>
    </source>
</evidence>